<organism evidence="1 2">
    <name type="scientific">Methylobacter tundripaludum</name>
    <dbReference type="NCBI Taxonomy" id="173365"/>
    <lineage>
        <taxon>Bacteria</taxon>
        <taxon>Pseudomonadati</taxon>
        <taxon>Pseudomonadota</taxon>
        <taxon>Gammaproteobacteria</taxon>
        <taxon>Methylococcales</taxon>
        <taxon>Methylococcaceae</taxon>
        <taxon>Methylobacter</taxon>
    </lineage>
</organism>
<evidence type="ECO:0000313" key="1">
    <source>
        <dbReference type="EMBL" id="PPK70694.1"/>
    </source>
</evidence>
<dbReference type="RefSeq" id="WP_104423966.1">
    <property type="nucleotide sequence ID" value="NZ_PTIY01000008.1"/>
</dbReference>
<dbReference type="OrthoDB" id="5566236at2"/>
<dbReference type="AlphaFoldDB" id="A0A2S6GZN3"/>
<gene>
    <name evidence="1" type="ORF">B0F88_10849</name>
</gene>
<protein>
    <submittedName>
        <fullName evidence="1">Uncharacterized protein</fullName>
    </submittedName>
</protein>
<accession>A0A2S6GZN3</accession>
<dbReference type="Proteomes" id="UP000238071">
    <property type="component" value="Unassembled WGS sequence"/>
</dbReference>
<comment type="caution">
    <text evidence="1">The sequence shown here is derived from an EMBL/GenBank/DDBJ whole genome shotgun (WGS) entry which is preliminary data.</text>
</comment>
<sequence length="177" mass="20768">MTLVKNWVLNAVSLLHSVKDKNLKWRLANQGDQTKLKHARVLAEKALEAELKKKSVQLEHDISLLKTKHDAELSMFKTKCKQDVKDYKQYLAALDQLKSSIQASYTHLPEAVAFTIHHHAKYLLNKMWEAEDFEQKMQHEMQLIRFMTTVHEDARLHLEGETTENLPERTLNLIQWQ</sequence>
<name>A0A2S6GZN3_9GAMM</name>
<keyword evidence="2" id="KW-1185">Reference proteome</keyword>
<proteinExistence type="predicted"/>
<reference evidence="1 2" key="1">
    <citation type="submission" date="2018-02" db="EMBL/GenBank/DDBJ databases">
        <title>Subsurface microbial communities from deep shales in Ohio and West Virginia, USA.</title>
        <authorList>
            <person name="Wrighton K."/>
        </authorList>
    </citation>
    <scope>NUCLEOTIDE SEQUENCE [LARGE SCALE GENOMIC DNA]</scope>
    <source>
        <strain evidence="1 2">OWC-G53F</strain>
    </source>
</reference>
<evidence type="ECO:0000313" key="2">
    <source>
        <dbReference type="Proteomes" id="UP000238071"/>
    </source>
</evidence>
<dbReference type="EMBL" id="PTIY01000008">
    <property type="protein sequence ID" value="PPK70694.1"/>
    <property type="molecule type" value="Genomic_DNA"/>
</dbReference>